<dbReference type="InterPro" id="IPR032675">
    <property type="entry name" value="LRR_dom_sf"/>
</dbReference>
<reference evidence="1" key="1">
    <citation type="journal article" date="2020" name="J. Eukaryot. Microbiol.">
        <title>De novo Sequencing, Assembly and Annotation of the Transcriptome for the Free-Living Testate Amoeba Arcella intermedia.</title>
        <authorList>
            <person name="Ribeiro G.M."/>
            <person name="Porfirio-Sousa A.L."/>
            <person name="Maurer-Alcala X.X."/>
            <person name="Katz L.A."/>
            <person name="Lahr D.J.G."/>
        </authorList>
    </citation>
    <scope>NUCLEOTIDE SEQUENCE</scope>
</reference>
<name>A0A6B2L0N1_9EUKA</name>
<accession>A0A6B2L0N1</accession>
<proteinExistence type="predicted"/>
<dbReference type="PANTHER" id="PTHR24114:SF2">
    <property type="entry name" value="F-BOX DOMAIN-CONTAINING PROTEIN-RELATED"/>
    <property type="match status" value="1"/>
</dbReference>
<dbReference type="AlphaFoldDB" id="A0A6B2L0N1"/>
<evidence type="ECO:0008006" key="2">
    <source>
        <dbReference type="Google" id="ProtNLM"/>
    </source>
</evidence>
<dbReference type="SMART" id="SM00368">
    <property type="entry name" value="LRR_RI"/>
    <property type="match status" value="13"/>
</dbReference>
<evidence type="ECO:0000313" key="1">
    <source>
        <dbReference type="EMBL" id="NDV30526.1"/>
    </source>
</evidence>
<dbReference type="InterPro" id="IPR052394">
    <property type="entry name" value="LRR-containing"/>
</dbReference>
<dbReference type="Gene3D" id="3.80.10.10">
    <property type="entry name" value="Ribonuclease Inhibitor"/>
    <property type="match status" value="4"/>
</dbReference>
<dbReference type="Pfam" id="PF13516">
    <property type="entry name" value="LRR_6"/>
    <property type="match status" value="5"/>
</dbReference>
<sequence>MLALNSTINAINLQRNKLGQEGTLLISEALKKNRAIKLIDLSANNIKHNGAEPLVELININSTLQSIDISSNAIGSLSAKKLAEALTGNCSILRINLSNNNILEEGASALGKMLAINSVITNLNISDNKLGTVGAENLIKGLKTNSVLRELIISENQLDLDTAKLLSEYLKSSPLERINISKNPLTPQGFSLILEALKDNTSIQSIDLADIATIDNAVAQSISNLFKNNSTISSVSLRRNKMKDESIGIIAEGLILNKSISSLDLYETEFGLMDIQPFLQVLQMNSSITSLNLSGNKIGTRMPELTQMLTHNTSITDLDLSDNNCEDLGGIAIAQVLKENSTIKSINVKGNEMGPSTALEMAEMFKLNSTLTALDFTETISQKGATALLEALEFNSTIIQLRLKHNLELAAYQAILSRIGLIIRKNSINHKLIHSDVSEVSSGKLKIEKSSTLNVLTGTLGFGQIHLSFQNDLLIITPRNSSSISLIENIPFDEISVDLIKKLKFSQEPLTAQSPSILIVKHSSLCSKLLLTRSEDHSYLAHWVSYQKNKTQTWETN</sequence>
<dbReference type="PANTHER" id="PTHR24114">
    <property type="entry name" value="LEUCINE RICH REPEAT FAMILY PROTEIN"/>
    <property type="match status" value="1"/>
</dbReference>
<dbReference type="SUPFAM" id="SSF52047">
    <property type="entry name" value="RNI-like"/>
    <property type="match status" value="2"/>
</dbReference>
<protein>
    <recommendedName>
        <fullName evidence="2">PH domain-containing protein</fullName>
    </recommendedName>
</protein>
<dbReference type="InterPro" id="IPR001611">
    <property type="entry name" value="Leu-rich_rpt"/>
</dbReference>
<organism evidence="1">
    <name type="scientific">Arcella intermedia</name>
    <dbReference type="NCBI Taxonomy" id="1963864"/>
    <lineage>
        <taxon>Eukaryota</taxon>
        <taxon>Amoebozoa</taxon>
        <taxon>Tubulinea</taxon>
        <taxon>Elardia</taxon>
        <taxon>Arcellinida</taxon>
        <taxon>Sphaerothecina</taxon>
        <taxon>Arcellidae</taxon>
        <taxon>Arcella</taxon>
    </lineage>
</organism>
<dbReference type="EMBL" id="GIBP01001557">
    <property type="protein sequence ID" value="NDV30526.1"/>
    <property type="molecule type" value="Transcribed_RNA"/>
</dbReference>